<dbReference type="RefSeq" id="XP_007407646.1">
    <property type="nucleotide sequence ID" value="XM_007407584.1"/>
</dbReference>
<dbReference type="InterPro" id="IPR013218">
    <property type="entry name" value="Dsn1/Mis13"/>
</dbReference>
<dbReference type="GO" id="GO:0007059">
    <property type="term" value="P:chromosome segregation"/>
    <property type="evidence" value="ECO:0007669"/>
    <property type="project" value="InterPro"/>
</dbReference>
<dbReference type="HOGENOM" id="CLU_374307_0_0_1"/>
<feature type="compositionally biased region" description="Polar residues" evidence="1">
    <location>
        <begin position="16"/>
        <end position="29"/>
    </location>
</feature>
<feature type="compositionally biased region" description="Polar residues" evidence="1">
    <location>
        <begin position="37"/>
        <end position="48"/>
    </location>
</feature>
<evidence type="ECO:0000313" key="3">
    <source>
        <dbReference type="Proteomes" id="UP000001072"/>
    </source>
</evidence>
<dbReference type="GO" id="GO:0000444">
    <property type="term" value="C:MIS12/MIND type complex"/>
    <property type="evidence" value="ECO:0007669"/>
    <property type="project" value="InterPro"/>
</dbReference>
<organism evidence="3">
    <name type="scientific">Melampsora larici-populina (strain 98AG31 / pathotype 3-4-7)</name>
    <name type="common">Poplar leaf rust fungus</name>
    <dbReference type="NCBI Taxonomy" id="747676"/>
    <lineage>
        <taxon>Eukaryota</taxon>
        <taxon>Fungi</taxon>
        <taxon>Dikarya</taxon>
        <taxon>Basidiomycota</taxon>
        <taxon>Pucciniomycotina</taxon>
        <taxon>Pucciniomycetes</taxon>
        <taxon>Pucciniales</taxon>
        <taxon>Melampsoraceae</taxon>
        <taxon>Melampsora</taxon>
    </lineage>
</organism>
<dbReference type="InParanoid" id="F4REE3"/>
<feature type="region of interest" description="Disordered" evidence="1">
    <location>
        <begin position="1"/>
        <end position="407"/>
    </location>
</feature>
<proteinExistence type="predicted"/>
<dbReference type="PANTHER" id="PTHR14778">
    <property type="entry name" value="KINETOCHORE-ASSOCIATED PROTEIN DSN1 HOMOLOG"/>
    <property type="match status" value="1"/>
</dbReference>
<protein>
    <submittedName>
        <fullName evidence="2">Uncharacterized protein</fullName>
    </submittedName>
</protein>
<feature type="compositionally biased region" description="Low complexity" evidence="1">
    <location>
        <begin position="372"/>
        <end position="385"/>
    </location>
</feature>
<sequence>MPSRTTTITTHHHSTQLNMPSTSSSSNTRKPIRDRLLNNTHQNQTLQPLTRRRSARTSNETSTTENTSFGSIVIQPTQNGYHHHQETTLPPTKKRKTNRTPVDSDSDDHPTTSILQNQQNRISHSHHSTPKHHRLGSSQPTGEETNHTPHHHSRNRNKPHTSTLANTTTTSRPAPIPTRQTSGVFTFTTKRFQTPAKPDSSFSADEHRLEPENDSPIEPRSINGYRSTRDNILTNDLRIPDHSSSLLTTSHDTRHSQNSNQRDRKGKGKANGLPNDRPNNRPRSNRNQQSPVSPDRISNGRFTPDSPPTRTRTPKTSKKHPNIYGKKDKTVDGEMPVVMAETPMQIKNKHFRQTGRRDDPSENGSAGDLVESGSSSSSRRASGTSIDRRGGRASSIGNGHEALPHPRVPSDCLHRHIQLDLPPIVRCRTLLSWTSQKADDITKLSLSETFEPSRISFEALPSPVTASVRGLIGRHSNLSKLRIKVIEEVVSKVVKGVCTNQLDLSWFDAPDQPLDTPAIHSRNQFTESTEDLPPNPQDLLNQSKARDLENWRQRLSYEDGARQYELNRYSTLINRLSSPSTKLDDQEQEEIKLDKKTLEDIEVAIKIGRRLRRDDTDHQGDVIDVSKEVQGDWLNVHSQLSILTEKVEILKDKSMRIENQIESRLKECTERLKLIEISEEKRKVERKLNLIGRGEEGEEGNEDEDEEGKEERLGWCLDQWDGFFERNGKRDLLRSISRTLDD</sequence>
<evidence type="ECO:0000313" key="2">
    <source>
        <dbReference type="EMBL" id="EGG09286.1"/>
    </source>
</evidence>
<dbReference type="VEuPathDB" id="FungiDB:MELLADRAFT_96335"/>
<feature type="compositionally biased region" description="Low complexity" evidence="1">
    <location>
        <begin position="161"/>
        <end position="170"/>
    </location>
</feature>
<dbReference type="GeneID" id="18937566"/>
<dbReference type="KEGG" id="mlr:MELLADRAFT_96335"/>
<feature type="compositionally biased region" description="Basic residues" evidence="1">
    <location>
        <begin position="312"/>
        <end position="321"/>
    </location>
</feature>
<feature type="compositionally biased region" description="Basic residues" evidence="1">
    <location>
        <begin position="123"/>
        <end position="135"/>
    </location>
</feature>
<dbReference type="STRING" id="747676.F4REE3"/>
<dbReference type="EMBL" id="GL883098">
    <property type="protein sequence ID" value="EGG09286.1"/>
    <property type="molecule type" value="Genomic_DNA"/>
</dbReference>
<dbReference type="GO" id="GO:0051301">
    <property type="term" value="P:cell division"/>
    <property type="evidence" value="ECO:0007669"/>
    <property type="project" value="InterPro"/>
</dbReference>
<feature type="compositionally biased region" description="Low complexity" evidence="1">
    <location>
        <begin position="56"/>
        <end position="68"/>
    </location>
</feature>
<dbReference type="Pfam" id="PF08202">
    <property type="entry name" value="MIS13"/>
    <property type="match status" value="1"/>
</dbReference>
<dbReference type="eggNOG" id="ENOG502RDP8">
    <property type="taxonomic scope" value="Eukaryota"/>
</dbReference>
<feature type="compositionally biased region" description="Low complexity" evidence="1">
    <location>
        <begin position="274"/>
        <end position="291"/>
    </location>
</feature>
<feature type="compositionally biased region" description="Polar residues" evidence="1">
    <location>
        <begin position="111"/>
        <end position="122"/>
    </location>
</feature>
<feature type="compositionally biased region" description="Polar residues" evidence="1">
    <location>
        <begin position="178"/>
        <end position="192"/>
    </location>
</feature>
<feature type="compositionally biased region" description="Basic residues" evidence="1">
    <location>
        <begin position="148"/>
        <end position="159"/>
    </location>
</feature>
<dbReference type="AlphaFoldDB" id="F4REE3"/>
<dbReference type="PANTHER" id="PTHR14778:SF2">
    <property type="entry name" value="KINETOCHORE-ASSOCIATED PROTEIN DSN1 HOMOLOG"/>
    <property type="match status" value="1"/>
</dbReference>
<name>F4REE3_MELLP</name>
<dbReference type="Proteomes" id="UP000001072">
    <property type="component" value="Unassembled WGS sequence"/>
</dbReference>
<accession>F4REE3</accession>
<reference evidence="3" key="1">
    <citation type="journal article" date="2011" name="Proc. Natl. Acad. Sci. U.S.A.">
        <title>Obligate biotrophy features unraveled by the genomic analysis of rust fungi.</title>
        <authorList>
            <person name="Duplessis S."/>
            <person name="Cuomo C.A."/>
            <person name="Lin Y.-C."/>
            <person name="Aerts A."/>
            <person name="Tisserant E."/>
            <person name="Veneault-Fourrey C."/>
            <person name="Joly D.L."/>
            <person name="Hacquard S."/>
            <person name="Amselem J."/>
            <person name="Cantarel B.L."/>
            <person name="Chiu R."/>
            <person name="Coutinho P.M."/>
            <person name="Feau N."/>
            <person name="Field M."/>
            <person name="Frey P."/>
            <person name="Gelhaye E."/>
            <person name="Goldberg J."/>
            <person name="Grabherr M.G."/>
            <person name="Kodira C.D."/>
            <person name="Kohler A."/>
            <person name="Kuees U."/>
            <person name="Lindquist E.A."/>
            <person name="Lucas S.M."/>
            <person name="Mago R."/>
            <person name="Mauceli E."/>
            <person name="Morin E."/>
            <person name="Murat C."/>
            <person name="Pangilinan J.L."/>
            <person name="Park R."/>
            <person name="Pearson M."/>
            <person name="Quesneville H."/>
            <person name="Rouhier N."/>
            <person name="Sakthikumar S."/>
            <person name="Salamov A.A."/>
            <person name="Schmutz J."/>
            <person name="Selles B."/>
            <person name="Shapiro H."/>
            <person name="Tanguay P."/>
            <person name="Tuskan G.A."/>
            <person name="Henrissat B."/>
            <person name="Van de Peer Y."/>
            <person name="Rouze P."/>
            <person name="Ellis J.G."/>
            <person name="Dodds P.N."/>
            <person name="Schein J.E."/>
            <person name="Zhong S."/>
            <person name="Hamelin R.C."/>
            <person name="Grigoriev I.V."/>
            <person name="Szabo L.J."/>
            <person name="Martin F."/>
        </authorList>
    </citation>
    <scope>NUCLEOTIDE SEQUENCE [LARGE SCALE GENOMIC DNA]</scope>
    <source>
        <strain evidence="3">98AG31 / pathotype 3-4-7</strain>
    </source>
</reference>
<keyword evidence="3" id="KW-1185">Reference proteome</keyword>
<dbReference type="OrthoDB" id="3364649at2759"/>
<evidence type="ECO:0000256" key="1">
    <source>
        <dbReference type="SAM" id="MobiDB-lite"/>
    </source>
</evidence>
<feature type="compositionally biased region" description="Polar residues" evidence="1">
    <location>
        <begin position="224"/>
        <end position="234"/>
    </location>
</feature>
<gene>
    <name evidence="2" type="ORF">MELLADRAFT_96335</name>
</gene>